<feature type="domain" description="Clp R" evidence="2">
    <location>
        <begin position="2"/>
        <end position="175"/>
    </location>
</feature>
<dbReference type="AlphaFoldDB" id="A0A838XGN1"/>
<dbReference type="EMBL" id="JACEOG010000002">
    <property type="protein sequence ID" value="MBA4609715.1"/>
    <property type="molecule type" value="Genomic_DNA"/>
</dbReference>
<organism evidence="3 4">
    <name type="scientific">Aeromicrobium phoceense</name>
    <dbReference type="NCBI Taxonomy" id="2754045"/>
    <lineage>
        <taxon>Bacteria</taxon>
        <taxon>Bacillati</taxon>
        <taxon>Actinomycetota</taxon>
        <taxon>Actinomycetes</taxon>
        <taxon>Propionibacteriales</taxon>
        <taxon>Nocardioidaceae</taxon>
        <taxon>Aeromicrobium</taxon>
    </lineage>
</organism>
<dbReference type="Proteomes" id="UP000550354">
    <property type="component" value="Unassembled WGS sequence"/>
</dbReference>
<accession>A0A838XGN1</accession>
<dbReference type="Pfam" id="PF02861">
    <property type="entry name" value="Clp_N"/>
    <property type="match status" value="2"/>
</dbReference>
<name>A0A838XGN1_9ACTN</name>
<keyword evidence="4" id="KW-1185">Reference proteome</keyword>
<evidence type="ECO:0000256" key="1">
    <source>
        <dbReference type="PROSITE-ProRule" id="PRU01251"/>
    </source>
</evidence>
<proteinExistence type="predicted"/>
<dbReference type="InterPro" id="IPR036628">
    <property type="entry name" value="Clp_N_dom_sf"/>
</dbReference>
<dbReference type="PROSITE" id="PS51903">
    <property type="entry name" value="CLP_R"/>
    <property type="match status" value="1"/>
</dbReference>
<evidence type="ECO:0000259" key="2">
    <source>
        <dbReference type="PROSITE" id="PS51903"/>
    </source>
</evidence>
<keyword evidence="1" id="KW-0677">Repeat</keyword>
<dbReference type="RefSeq" id="WP_181756555.1">
    <property type="nucleotide sequence ID" value="NZ_JACEOG010000002.1"/>
</dbReference>
<sequence>MFEKFSHEARTAVVAAQEVARESATRRIDTRHLLVALTRAQGPARTALEASGVDVAGLSARALADLRSGGLDADALAGIGIDLEAVRREAERTFGADALERAGRARGGHIPFAPEAKKALELALREAIRLKQKRIDGGHLLLGILRADCAGRALLVEAGVDTGALRTAIEGRRSAA</sequence>
<dbReference type="Gene3D" id="1.10.1780.10">
    <property type="entry name" value="Clp, N-terminal domain"/>
    <property type="match status" value="2"/>
</dbReference>
<gene>
    <name evidence="3" type="ORF">H1W00_14615</name>
</gene>
<dbReference type="InterPro" id="IPR004176">
    <property type="entry name" value="Clp_R_N"/>
</dbReference>
<protein>
    <recommendedName>
        <fullName evidence="2">Clp R domain-containing protein</fullName>
    </recommendedName>
</protein>
<evidence type="ECO:0000313" key="3">
    <source>
        <dbReference type="EMBL" id="MBA4609715.1"/>
    </source>
</evidence>
<dbReference type="SUPFAM" id="SSF81923">
    <property type="entry name" value="Double Clp-N motif"/>
    <property type="match status" value="2"/>
</dbReference>
<evidence type="ECO:0000313" key="4">
    <source>
        <dbReference type="Proteomes" id="UP000550354"/>
    </source>
</evidence>
<comment type="caution">
    <text evidence="3">The sequence shown here is derived from an EMBL/GenBank/DDBJ whole genome shotgun (WGS) entry which is preliminary data.</text>
</comment>
<reference evidence="3 4" key="1">
    <citation type="submission" date="2020-07" db="EMBL/GenBank/DDBJ databases">
        <title>Draft genome and description of Aeromicrobium phoceense strain Marseille-Q0843 isolated from healthy skin swab.</title>
        <authorList>
            <person name="Boxberger M."/>
            <person name="La Scola B."/>
        </authorList>
    </citation>
    <scope>NUCLEOTIDE SEQUENCE [LARGE SCALE GENOMIC DNA]</scope>
    <source>
        <strain evidence="3 4">Marseille-Q0843</strain>
    </source>
</reference>